<dbReference type="RefSeq" id="WP_284300629.1">
    <property type="nucleotide sequence ID" value="NZ_BSVA01000001.1"/>
</dbReference>
<dbReference type="EMBL" id="BSVA01000001">
    <property type="protein sequence ID" value="GMA92017.1"/>
    <property type="molecule type" value="Genomic_DNA"/>
</dbReference>
<reference evidence="2" key="1">
    <citation type="journal article" date="2019" name="Int. J. Syst. Evol. Microbiol.">
        <title>The Global Catalogue of Microorganisms (GCM) 10K type strain sequencing project: providing services to taxonomists for standard genome sequencing and annotation.</title>
        <authorList>
            <consortium name="The Broad Institute Genomics Platform"/>
            <consortium name="The Broad Institute Genome Sequencing Center for Infectious Disease"/>
            <person name="Wu L."/>
            <person name="Ma J."/>
        </authorList>
    </citation>
    <scope>NUCLEOTIDE SEQUENCE [LARGE SCALE GENOMIC DNA]</scope>
    <source>
        <strain evidence="2">NBRC 108755</strain>
    </source>
</reference>
<comment type="caution">
    <text evidence="1">The sequence shown here is derived from an EMBL/GenBank/DDBJ whole genome shotgun (WGS) entry which is preliminary data.</text>
</comment>
<evidence type="ECO:0000313" key="2">
    <source>
        <dbReference type="Proteomes" id="UP001157069"/>
    </source>
</evidence>
<evidence type="ECO:0000313" key="1">
    <source>
        <dbReference type="EMBL" id="GMA92017.1"/>
    </source>
</evidence>
<keyword evidence="2" id="KW-1185">Reference proteome</keyword>
<sequence>MFASDEEALAAAEEAYGKFLAAADTVLANGGIYDEQLAGLATDEVIANESKSFDTFRTNGWRLVGSSEFEMTLQRYGSDGVVAYSCDDIGGTDVVDSSGSSVVSSDRPVQVAFEVAFSLEDGHLLLANRTRWDGSGVC</sequence>
<gene>
    <name evidence="1" type="ORF">GCM10025869_25460</name>
</gene>
<evidence type="ECO:0008006" key="3">
    <source>
        <dbReference type="Google" id="ProtNLM"/>
    </source>
</evidence>
<protein>
    <recommendedName>
        <fullName evidence="3">DUF4440 domain-containing protein</fullName>
    </recommendedName>
</protein>
<organism evidence="1 2">
    <name type="scientific">Homoserinibacter gongjuensis</name>
    <dbReference type="NCBI Taxonomy" id="1162968"/>
    <lineage>
        <taxon>Bacteria</taxon>
        <taxon>Bacillati</taxon>
        <taxon>Actinomycetota</taxon>
        <taxon>Actinomycetes</taxon>
        <taxon>Micrococcales</taxon>
        <taxon>Microbacteriaceae</taxon>
        <taxon>Homoserinibacter</taxon>
    </lineage>
</organism>
<name>A0ABQ6JWD6_9MICO</name>
<proteinExistence type="predicted"/>
<accession>A0ABQ6JWD6</accession>
<dbReference type="Proteomes" id="UP001157069">
    <property type="component" value="Unassembled WGS sequence"/>
</dbReference>